<feature type="region of interest" description="Disordered" evidence="1">
    <location>
        <begin position="1"/>
        <end position="108"/>
    </location>
</feature>
<dbReference type="OrthoDB" id="4567117at2"/>
<dbReference type="EMBL" id="RBDX01000037">
    <property type="protein sequence ID" value="RKN04354.1"/>
    <property type="molecule type" value="Genomic_DNA"/>
</dbReference>
<feature type="domain" description="DUF4142" evidence="2">
    <location>
        <begin position="145"/>
        <end position="279"/>
    </location>
</feature>
<sequence length="292" mass="30008">MTGERSAHTDGSSSCSGCGGEVNRPPAYRPVVQTIRPPGHRCATSYPATRHARRSRSVPGAHGAVSGATPSAQRRGVRRAGDAARPHGGGGGSGTPPAPSGTSERRGTMIPATPARAALSALGALLLVGSSAGVAHGQTDTLSTTDETFLTSAHQSNLAEIAAGEDARTSATTECVKEVGETLVIDHRRLDDSLTALAGRLNVALPDAPTPEQQQTLADLAALAGTPTYDEEWLRTEEAGHRATLELIDDEINGGENAEVIALAEAARPVVALHLEMVEGGRCDARPSGNVD</sequence>
<evidence type="ECO:0000313" key="3">
    <source>
        <dbReference type="EMBL" id="RKN04354.1"/>
    </source>
</evidence>
<accession>A0A3A9W524</accession>
<evidence type="ECO:0000313" key="5">
    <source>
        <dbReference type="Proteomes" id="UP000268652"/>
    </source>
</evidence>
<organism evidence="3 6">
    <name type="scientific">Streptomyces radicis</name>
    <dbReference type="NCBI Taxonomy" id="1750517"/>
    <lineage>
        <taxon>Bacteria</taxon>
        <taxon>Bacillati</taxon>
        <taxon>Actinomycetota</taxon>
        <taxon>Actinomycetes</taxon>
        <taxon>Kitasatosporales</taxon>
        <taxon>Streptomycetaceae</taxon>
        <taxon>Streptomyces</taxon>
    </lineage>
</organism>
<dbReference type="InterPro" id="IPR025419">
    <property type="entry name" value="DUF4142"/>
</dbReference>
<reference evidence="5 6" key="1">
    <citation type="submission" date="2018-09" db="EMBL/GenBank/DDBJ databases">
        <title>Streptomyces sp. nov. DS1-2, an endophytic actinomycete isolated from roots of Dendrobium scabrilingue.</title>
        <authorList>
            <person name="Kuncharoen N."/>
            <person name="Kudo T."/>
            <person name="Ohkuma M."/>
            <person name="Yuki M."/>
            <person name="Tanasupawat S."/>
        </authorList>
    </citation>
    <scope>NUCLEOTIDE SEQUENCE [LARGE SCALE GENOMIC DNA]</scope>
    <source>
        <strain evidence="3 6">AZ1-7</strain>
        <strain evidence="4 5">DS1-2</strain>
    </source>
</reference>
<dbReference type="InterPro" id="IPR012347">
    <property type="entry name" value="Ferritin-like"/>
</dbReference>
<evidence type="ECO:0000259" key="2">
    <source>
        <dbReference type="Pfam" id="PF13628"/>
    </source>
</evidence>
<dbReference type="Gene3D" id="1.20.1260.10">
    <property type="match status" value="1"/>
</dbReference>
<dbReference type="PANTHER" id="PTHR38593:SF1">
    <property type="entry name" value="BLR2558 PROTEIN"/>
    <property type="match status" value="1"/>
</dbReference>
<keyword evidence="5" id="KW-1185">Reference proteome</keyword>
<comment type="caution">
    <text evidence="3">The sequence shown here is derived from an EMBL/GenBank/DDBJ whole genome shotgun (WGS) entry which is preliminary data.</text>
</comment>
<evidence type="ECO:0000313" key="4">
    <source>
        <dbReference type="EMBL" id="RKN14862.1"/>
    </source>
</evidence>
<gene>
    <name evidence="4" type="ORF">D7318_28470</name>
    <name evidence="3" type="ORF">D7319_28715</name>
</gene>
<dbReference type="AlphaFoldDB" id="A0A3A9W524"/>
<dbReference type="Pfam" id="PF13628">
    <property type="entry name" value="DUF4142"/>
    <property type="match status" value="1"/>
</dbReference>
<dbReference type="PANTHER" id="PTHR38593">
    <property type="entry name" value="BLR2558 PROTEIN"/>
    <property type="match status" value="1"/>
</dbReference>
<dbReference type="Proteomes" id="UP000275024">
    <property type="component" value="Unassembled WGS sequence"/>
</dbReference>
<evidence type="ECO:0000256" key="1">
    <source>
        <dbReference type="SAM" id="MobiDB-lite"/>
    </source>
</evidence>
<protein>
    <submittedName>
        <fullName evidence="3">DUF4142 domain-containing protein</fullName>
    </submittedName>
</protein>
<evidence type="ECO:0000313" key="6">
    <source>
        <dbReference type="Proteomes" id="UP000275024"/>
    </source>
</evidence>
<dbReference type="Proteomes" id="UP000268652">
    <property type="component" value="Unassembled WGS sequence"/>
</dbReference>
<name>A0A3A9W524_9ACTN</name>
<proteinExistence type="predicted"/>
<dbReference type="EMBL" id="RBDY01000036">
    <property type="protein sequence ID" value="RKN14862.1"/>
    <property type="molecule type" value="Genomic_DNA"/>
</dbReference>